<gene>
    <name evidence="1" type="ORF">GALMADRAFT_143280</name>
</gene>
<reference evidence="2" key="1">
    <citation type="journal article" date="2014" name="Proc. Natl. Acad. Sci. U.S.A.">
        <title>Extensive sampling of basidiomycete genomes demonstrates inadequacy of the white-rot/brown-rot paradigm for wood decay fungi.</title>
        <authorList>
            <person name="Riley R."/>
            <person name="Salamov A.A."/>
            <person name="Brown D.W."/>
            <person name="Nagy L.G."/>
            <person name="Floudas D."/>
            <person name="Held B.W."/>
            <person name="Levasseur A."/>
            <person name="Lombard V."/>
            <person name="Morin E."/>
            <person name="Otillar R."/>
            <person name="Lindquist E.A."/>
            <person name="Sun H."/>
            <person name="LaButti K.M."/>
            <person name="Schmutz J."/>
            <person name="Jabbour D."/>
            <person name="Luo H."/>
            <person name="Baker S.E."/>
            <person name="Pisabarro A.G."/>
            <person name="Walton J.D."/>
            <person name="Blanchette R.A."/>
            <person name="Henrissat B."/>
            <person name="Martin F."/>
            <person name="Cullen D."/>
            <person name="Hibbett D.S."/>
            <person name="Grigoriev I.V."/>
        </authorList>
    </citation>
    <scope>NUCLEOTIDE SEQUENCE [LARGE SCALE GENOMIC DNA]</scope>
    <source>
        <strain evidence="2">CBS 339.88</strain>
    </source>
</reference>
<keyword evidence="2" id="KW-1185">Reference proteome</keyword>
<name>A0A067SXR2_GALM3</name>
<proteinExistence type="predicted"/>
<accession>A0A067SXR2</accession>
<organism evidence="1 2">
    <name type="scientific">Galerina marginata (strain CBS 339.88)</name>
    <dbReference type="NCBI Taxonomy" id="685588"/>
    <lineage>
        <taxon>Eukaryota</taxon>
        <taxon>Fungi</taxon>
        <taxon>Dikarya</taxon>
        <taxon>Basidiomycota</taxon>
        <taxon>Agaricomycotina</taxon>
        <taxon>Agaricomycetes</taxon>
        <taxon>Agaricomycetidae</taxon>
        <taxon>Agaricales</taxon>
        <taxon>Agaricineae</taxon>
        <taxon>Strophariaceae</taxon>
        <taxon>Galerina</taxon>
    </lineage>
</organism>
<evidence type="ECO:0000313" key="2">
    <source>
        <dbReference type="Proteomes" id="UP000027222"/>
    </source>
</evidence>
<dbReference type="HOGENOM" id="CLU_1740637_0_0_1"/>
<dbReference type="EMBL" id="KL142389">
    <property type="protein sequence ID" value="KDR72449.1"/>
    <property type="molecule type" value="Genomic_DNA"/>
</dbReference>
<dbReference type="AlphaFoldDB" id="A0A067SXR2"/>
<dbReference type="Proteomes" id="UP000027222">
    <property type="component" value="Unassembled WGS sequence"/>
</dbReference>
<protein>
    <submittedName>
        <fullName evidence="1">Uncharacterized protein</fullName>
    </submittedName>
</protein>
<sequence length="150" mass="16890">MIDFDDSKSSFLARIRVDLDQDWTTFPNARTLSPFFSVRDDVTTAYKYQPLRKHGRPQPTRRLSTRQYFNSSPSLRPKFAFPTPKPSYFTLLHDEYHFVILSPAARASGEPFYLNVVTPVCSAKTKGGLEKVGGEGEAGMRSVGLVLLVN</sequence>
<evidence type="ECO:0000313" key="1">
    <source>
        <dbReference type="EMBL" id="KDR72449.1"/>
    </source>
</evidence>